<dbReference type="InterPro" id="IPR029068">
    <property type="entry name" value="Glyas_Bleomycin-R_OHBP_Dase"/>
</dbReference>
<evidence type="ECO:0000313" key="3">
    <source>
        <dbReference type="Proteomes" id="UP000809290"/>
    </source>
</evidence>
<dbReference type="Pfam" id="PF00903">
    <property type="entry name" value="Glyoxalase"/>
    <property type="match status" value="1"/>
</dbReference>
<evidence type="ECO:0000259" key="1">
    <source>
        <dbReference type="PROSITE" id="PS51819"/>
    </source>
</evidence>
<organism evidence="2 3">
    <name type="scientific">Brevibacterium paucivorans</name>
    <dbReference type="NCBI Taxonomy" id="170994"/>
    <lineage>
        <taxon>Bacteria</taxon>
        <taxon>Bacillati</taxon>
        <taxon>Actinomycetota</taxon>
        <taxon>Actinomycetes</taxon>
        <taxon>Micrococcales</taxon>
        <taxon>Brevibacteriaceae</taxon>
        <taxon>Brevibacterium</taxon>
    </lineage>
</organism>
<name>A0ABS2SLE7_9MICO</name>
<evidence type="ECO:0000313" key="2">
    <source>
        <dbReference type="EMBL" id="MBM7817089.1"/>
    </source>
</evidence>
<sequence length="120" mass="12806">MAITLNGLRTVVYPTDDLAASKACWSELLGMDPYFDQPFYVGFEVGGYELALDPDGDVNGGPVVYWGVDDIEDCHERLIASGVSSVDDVSEVGDGIRVAVVGLPDGSKLGLIENPHFKVS</sequence>
<feature type="domain" description="VOC" evidence="1">
    <location>
        <begin position="7"/>
        <end position="114"/>
    </location>
</feature>
<proteinExistence type="predicted"/>
<protein>
    <submittedName>
        <fullName evidence="2">Catechol 2,3-dioxygenase-like lactoylglutathione lyase family enzyme</fullName>
    </submittedName>
</protein>
<dbReference type="PROSITE" id="PS51819">
    <property type="entry name" value="VOC"/>
    <property type="match status" value="1"/>
</dbReference>
<reference evidence="2 3" key="1">
    <citation type="submission" date="2021-01" db="EMBL/GenBank/DDBJ databases">
        <title>Sequencing the genomes of 1000 actinobacteria strains.</title>
        <authorList>
            <person name="Klenk H.-P."/>
        </authorList>
    </citation>
    <scope>NUCLEOTIDE SEQUENCE [LARGE SCALE GENOMIC DNA]</scope>
    <source>
        <strain evidence="2 3">DSM 13657</strain>
    </source>
</reference>
<gene>
    <name evidence="2" type="ORF">JOE56_001783</name>
</gene>
<accession>A0ABS2SLE7</accession>
<dbReference type="SUPFAM" id="SSF54593">
    <property type="entry name" value="Glyoxalase/Bleomycin resistance protein/Dihydroxybiphenyl dioxygenase"/>
    <property type="match status" value="1"/>
</dbReference>
<dbReference type="InterPro" id="IPR037523">
    <property type="entry name" value="VOC_core"/>
</dbReference>
<dbReference type="EMBL" id="JAFBCP010000001">
    <property type="protein sequence ID" value="MBM7817089.1"/>
    <property type="molecule type" value="Genomic_DNA"/>
</dbReference>
<dbReference type="InterPro" id="IPR004360">
    <property type="entry name" value="Glyas_Fos-R_dOase_dom"/>
</dbReference>
<keyword evidence="3" id="KW-1185">Reference proteome</keyword>
<dbReference type="Gene3D" id="3.10.180.10">
    <property type="entry name" value="2,3-Dihydroxybiphenyl 1,2-Dioxygenase, domain 1"/>
    <property type="match status" value="1"/>
</dbReference>
<dbReference type="Proteomes" id="UP000809290">
    <property type="component" value="Unassembled WGS sequence"/>
</dbReference>
<comment type="caution">
    <text evidence="2">The sequence shown here is derived from an EMBL/GenBank/DDBJ whole genome shotgun (WGS) entry which is preliminary data.</text>
</comment>
<dbReference type="RefSeq" id="WP_204515728.1">
    <property type="nucleotide sequence ID" value="NZ_BAAAIM010000004.1"/>
</dbReference>